<keyword evidence="2" id="KW-1133">Transmembrane helix</keyword>
<dbReference type="Proteomes" id="UP001054846">
    <property type="component" value="Chromosome"/>
</dbReference>
<accession>A0ABY3PPE2</accession>
<reference evidence="3 4" key="1">
    <citation type="journal article" date="2021" name="Genome Biol. Evol.">
        <title>Complete Genome Sequencing of a Novel Gloeobacter Species from a Waterfall Cave in Mexico.</title>
        <authorList>
            <person name="Saw J.H."/>
            <person name="Cardona T."/>
            <person name="Montejano G."/>
        </authorList>
    </citation>
    <scope>NUCLEOTIDE SEQUENCE [LARGE SCALE GENOMIC DNA]</scope>
    <source>
        <strain evidence="3">MG652769</strain>
    </source>
</reference>
<evidence type="ECO:0000256" key="2">
    <source>
        <dbReference type="SAM" id="Phobius"/>
    </source>
</evidence>
<evidence type="ECO:0008006" key="5">
    <source>
        <dbReference type="Google" id="ProtNLM"/>
    </source>
</evidence>
<evidence type="ECO:0000313" key="3">
    <source>
        <dbReference type="EMBL" id="UFP95567.1"/>
    </source>
</evidence>
<evidence type="ECO:0000313" key="4">
    <source>
        <dbReference type="Proteomes" id="UP001054846"/>
    </source>
</evidence>
<evidence type="ECO:0000256" key="1">
    <source>
        <dbReference type="SAM" id="MobiDB-lite"/>
    </source>
</evidence>
<dbReference type="InterPro" id="IPR013783">
    <property type="entry name" value="Ig-like_fold"/>
</dbReference>
<organism evidence="3 4">
    <name type="scientific">Gloeobacter morelensis MG652769</name>
    <dbReference type="NCBI Taxonomy" id="2781736"/>
    <lineage>
        <taxon>Bacteria</taxon>
        <taxon>Bacillati</taxon>
        <taxon>Cyanobacteriota</taxon>
        <taxon>Cyanophyceae</taxon>
        <taxon>Gloeobacterales</taxon>
        <taxon>Gloeobacteraceae</taxon>
        <taxon>Gloeobacter</taxon>
        <taxon>Gloeobacter morelensis</taxon>
    </lineage>
</organism>
<dbReference type="EMBL" id="CP063845">
    <property type="protein sequence ID" value="UFP95567.1"/>
    <property type="molecule type" value="Genomic_DNA"/>
</dbReference>
<name>A0ABY3PPE2_9CYAN</name>
<feature type="region of interest" description="Disordered" evidence="1">
    <location>
        <begin position="624"/>
        <end position="666"/>
    </location>
</feature>
<proteinExistence type="predicted"/>
<feature type="compositionally biased region" description="Pro residues" evidence="1">
    <location>
        <begin position="629"/>
        <end position="640"/>
    </location>
</feature>
<keyword evidence="2" id="KW-0812">Transmembrane</keyword>
<feature type="transmembrane region" description="Helical" evidence="2">
    <location>
        <begin position="370"/>
        <end position="396"/>
    </location>
</feature>
<sequence>MIQTRSCPIALIMNPPGPQQATPGSQVELFVTVSNQGDQSAVIDVFIDDSERDLRKWCDSPRQRLALDPKQSSEVAFRFTIPPQAFPGIYDYAIVVDAPEHYPEDTPLQRPRQLQLLPRDQQAVRVSDPTFALKPQTTPQQPLVVQPGKPQIVQIQVHNRSDRVDRFRLTCPDLEESWYSVRYQVPSLSGPGLVDCPDGLDLNPNTRGQIVLLFQPPTDTLAGSYSPTLRVYSANTPDLVLLDLVYLQIPTTYGLKVEIETLLGKVTRKPGRFKVNIANEGNVIRELGVGASSSEEDEYAAYECRPEEVRLLPGRSVGIDLTVKPKNWWQRPFWGEPFEIPFKIDLTDAKALPLPKTPPKAKLEWLARPWWQLALAVLLVLAALGGIFYLVWLVYFRAPDPVRVESFQSDSIRYLEANGDRITLNWQLRHPGQIRKITINARAGNGQPVSKPMELAFGDQLKDVADLPAALKGKCQITEDLLACRNVKTDARKGGYYVFEMKVLQRRRDAPAVTTQSDLIEIIPKPKPKPQPLSKPVIGKFTLNGTAAPANVPLKIKTDTHPGDKVALSWQVTGKDVSVELETYGTFGANGSLSLPPFTRAGQQIPITLKAANKAGEVRRGFVIETFDPTPPPPTPPPPGQDAAKNSGKPAAPAFKTAPEPTAPAP</sequence>
<gene>
    <name evidence="3" type="ORF">ISF26_04795</name>
</gene>
<dbReference type="RefSeq" id="WP_256997534.1">
    <property type="nucleotide sequence ID" value="NZ_CP063845.1"/>
</dbReference>
<keyword evidence="4" id="KW-1185">Reference proteome</keyword>
<dbReference type="Gene3D" id="2.60.40.10">
    <property type="entry name" value="Immunoglobulins"/>
    <property type="match status" value="1"/>
</dbReference>
<keyword evidence="2" id="KW-0472">Membrane</keyword>
<protein>
    <recommendedName>
        <fullName evidence="5">CARDB domain-containing protein</fullName>
    </recommendedName>
</protein>